<dbReference type="Pfam" id="PF00535">
    <property type="entry name" value="Glycos_transf_2"/>
    <property type="match status" value="1"/>
</dbReference>
<keyword evidence="2" id="KW-0808">Transferase</keyword>
<gene>
    <name evidence="2" type="ORF">BA086_24790</name>
</gene>
<evidence type="ECO:0000259" key="1">
    <source>
        <dbReference type="Pfam" id="PF00535"/>
    </source>
</evidence>
<dbReference type="GO" id="GO:0016758">
    <property type="term" value="F:hexosyltransferase activity"/>
    <property type="evidence" value="ECO:0007669"/>
    <property type="project" value="UniProtKB-ARBA"/>
</dbReference>
<organism evidence="2">
    <name type="scientific">Salmonella enterica</name>
    <name type="common">Salmonella choleraesuis</name>
    <dbReference type="NCBI Taxonomy" id="28901"/>
    <lineage>
        <taxon>Bacteria</taxon>
        <taxon>Pseudomonadati</taxon>
        <taxon>Pseudomonadota</taxon>
        <taxon>Gammaproteobacteria</taxon>
        <taxon>Enterobacterales</taxon>
        <taxon>Enterobacteriaceae</taxon>
        <taxon>Salmonella</taxon>
    </lineage>
</organism>
<sequence>MNREIVSVIMPVYNGSHTIVDSIESVLNQTYKDIKLYIIDDCSTDDTAKLLTVNYANNRNVKIIISSKNKGVAASRNLGIKESKGKYIAFCDADDLWENNKIEKQINLLEHNDINVVCSNYYIMDFNKKIIGETHSPVTISYKKMLMRNYVGNLTGVYNAEKLGKFYQKKVGHEDYLMWLEIIKKSNFAICLQENLAFYRVSNNSLSANKLVAAKWTWNIYREYLGLSFLKSLYYFSLYAANGVIKKFSLINSDNSRAKE</sequence>
<comment type="caution">
    <text evidence="2">The sequence shown here is derived from an EMBL/GenBank/DDBJ whole genome shotgun (WGS) entry which is preliminary data.</text>
</comment>
<protein>
    <submittedName>
        <fullName evidence="2">Glycosyltransferase</fullName>
    </submittedName>
</protein>
<dbReference type="AlphaFoldDB" id="A0A402XLC0"/>
<accession>A0A402XLC0</accession>
<dbReference type="InterPro" id="IPR001173">
    <property type="entry name" value="Glyco_trans_2-like"/>
</dbReference>
<evidence type="ECO:0000313" key="2">
    <source>
        <dbReference type="EMBL" id="MIV66168.1"/>
    </source>
</evidence>
<dbReference type="EMBL" id="RSUZ01000050">
    <property type="protein sequence ID" value="MIV66168.1"/>
    <property type="molecule type" value="Genomic_DNA"/>
</dbReference>
<proteinExistence type="predicted"/>
<reference evidence="2" key="1">
    <citation type="submission" date="2018-07" db="EMBL/GenBank/DDBJ databases">
        <authorList>
            <consortium name="GenomeTrakr network: Whole genome sequencing for foodborne pathogen traceback"/>
        </authorList>
    </citation>
    <scope>NUCLEOTIDE SEQUENCE [LARGE SCALE GENOMIC DNA]</scope>
    <source>
        <strain evidence="2">FDA00010322</strain>
    </source>
</reference>
<dbReference type="SUPFAM" id="SSF53448">
    <property type="entry name" value="Nucleotide-diphospho-sugar transferases"/>
    <property type="match status" value="1"/>
</dbReference>
<dbReference type="Proteomes" id="UP000885414">
    <property type="component" value="Unassembled WGS sequence"/>
</dbReference>
<dbReference type="PANTHER" id="PTHR22916">
    <property type="entry name" value="GLYCOSYLTRANSFERASE"/>
    <property type="match status" value="1"/>
</dbReference>
<feature type="domain" description="Glycosyltransferase 2-like" evidence="1">
    <location>
        <begin position="7"/>
        <end position="150"/>
    </location>
</feature>
<dbReference type="Gene3D" id="3.90.550.10">
    <property type="entry name" value="Spore Coat Polysaccharide Biosynthesis Protein SpsA, Chain A"/>
    <property type="match status" value="1"/>
</dbReference>
<name>A0A402XLC0_SALER</name>
<dbReference type="InterPro" id="IPR029044">
    <property type="entry name" value="Nucleotide-diphossugar_trans"/>
</dbReference>
<dbReference type="PANTHER" id="PTHR22916:SF3">
    <property type="entry name" value="UDP-GLCNAC:BETAGAL BETA-1,3-N-ACETYLGLUCOSAMINYLTRANSFERASE-LIKE PROTEIN 1"/>
    <property type="match status" value="1"/>
</dbReference>